<comment type="similarity">
    <text evidence="1 2">Belongs to the cytochrome P450 family.</text>
</comment>
<evidence type="ECO:0000313" key="4">
    <source>
        <dbReference type="Proteomes" id="UP001501570"/>
    </source>
</evidence>
<dbReference type="Pfam" id="PF00067">
    <property type="entry name" value="p450"/>
    <property type="match status" value="1"/>
</dbReference>
<reference evidence="4" key="1">
    <citation type="journal article" date="2019" name="Int. J. Syst. Evol. Microbiol.">
        <title>The Global Catalogue of Microorganisms (GCM) 10K type strain sequencing project: providing services to taxonomists for standard genome sequencing and annotation.</title>
        <authorList>
            <consortium name="The Broad Institute Genomics Platform"/>
            <consortium name="The Broad Institute Genome Sequencing Center for Infectious Disease"/>
            <person name="Wu L."/>
            <person name="Ma J."/>
        </authorList>
    </citation>
    <scope>NUCLEOTIDE SEQUENCE [LARGE SCALE GENOMIC DNA]</scope>
    <source>
        <strain evidence="4">JCM 18304</strain>
    </source>
</reference>
<dbReference type="InterPro" id="IPR017972">
    <property type="entry name" value="Cyt_P450_CS"/>
</dbReference>
<protein>
    <submittedName>
        <fullName evidence="3">Cytochrome P450</fullName>
    </submittedName>
</protein>
<dbReference type="PROSITE" id="PS00086">
    <property type="entry name" value="CYTOCHROME_P450"/>
    <property type="match status" value="1"/>
</dbReference>
<keyword evidence="2" id="KW-0408">Iron</keyword>
<dbReference type="PRINTS" id="PR00359">
    <property type="entry name" value="BP450"/>
</dbReference>
<evidence type="ECO:0000256" key="2">
    <source>
        <dbReference type="RuleBase" id="RU000461"/>
    </source>
</evidence>
<evidence type="ECO:0000256" key="1">
    <source>
        <dbReference type="ARBA" id="ARBA00010617"/>
    </source>
</evidence>
<sequence>MQAAAETPESVDLAALVADPYTAYARLRDAGPVHRITTPDGLSAWVVTGYDDVRQLLADPRMSLSKRNARPGGYRGLALPPALDANLLNLDPPDHTRLRSLVTKAFTARRIADLRDPIQRIADRLLDASIPRGHADLIADYAAPLPIAVICELLGIPETDRGDFRGWTDALIAPDPARPSAAKEAVGNMLRFLHQLIAHKRTRHADDLLSTLVEVRDGGDRLTEDELTSLVFLILSAGYENVVHLIGNGTLALLEHPDQLRTLREKPERLEGAVEELARFDGPAPLAIRRFPVEDVTVGGVTIPAGETVLLSIASANHDPRRIPQPQRLDLERERSASGHLTFGQGIHYCLGAPLARLEVTIALDTLLRRLPHLALGVPRERLRWRPTIRARGLLALPVTF</sequence>
<dbReference type="Gene3D" id="1.10.630.10">
    <property type="entry name" value="Cytochrome P450"/>
    <property type="match status" value="1"/>
</dbReference>
<dbReference type="SUPFAM" id="SSF48264">
    <property type="entry name" value="Cytochrome P450"/>
    <property type="match status" value="1"/>
</dbReference>
<dbReference type="RefSeq" id="WP_345634995.1">
    <property type="nucleotide sequence ID" value="NZ_BAABJQ010000021.1"/>
</dbReference>
<evidence type="ECO:0000313" key="3">
    <source>
        <dbReference type="EMBL" id="GAA5194316.1"/>
    </source>
</evidence>
<dbReference type="Proteomes" id="UP001501570">
    <property type="component" value="Unassembled WGS sequence"/>
</dbReference>
<keyword evidence="2" id="KW-0349">Heme</keyword>
<dbReference type="PANTHER" id="PTHR46696:SF1">
    <property type="entry name" value="CYTOCHROME P450 YJIB-RELATED"/>
    <property type="match status" value="1"/>
</dbReference>
<organism evidence="3 4">
    <name type="scientific">Rugosimonospora acidiphila</name>
    <dbReference type="NCBI Taxonomy" id="556531"/>
    <lineage>
        <taxon>Bacteria</taxon>
        <taxon>Bacillati</taxon>
        <taxon>Actinomycetota</taxon>
        <taxon>Actinomycetes</taxon>
        <taxon>Micromonosporales</taxon>
        <taxon>Micromonosporaceae</taxon>
        <taxon>Rugosimonospora</taxon>
    </lineage>
</organism>
<name>A0ABP9SEI7_9ACTN</name>
<dbReference type="InterPro" id="IPR002397">
    <property type="entry name" value="Cyt_P450_B"/>
</dbReference>
<keyword evidence="4" id="KW-1185">Reference proteome</keyword>
<dbReference type="InterPro" id="IPR036396">
    <property type="entry name" value="Cyt_P450_sf"/>
</dbReference>
<keyword evidence="2" id="KW-0503">Monooxygenase</keyword>
<proteinExistence type="inferred from homology"/>
<keyword evidence="2" id="KW-0560">Oxidoreductase</keyword>
<accession>A0ABP9SEI7</accession>
<dbReference type="CDD" id="cd11029">
    <property type="entry name" value="CYP107-like"/>
    <property type="match status" value="1"/>
</dbReference>
<dbReference type="InterPro" id="IPR001128">
    <property type="entry name" value="Cyt_P450"/>
</dbReference>
<keyword evidence="2" id="KW-0479">Metal-binding</keyword>
<dbReference type="PANTHER" id="PTHR46696">
    <property type="entry name" value="P450, PUTATIVE (EUROFUNG)-RELATED"/>
    <property type="match status" value="1"/>
</dbReference>
<comment type="caution">
    <text evidence="3">The sequence shown here is derived from an EMBL/GenBank/DDBJ whole genome shotgun (WGS) entry which is preliminary data.</text>
</comment>
<gene>
    <name evidence="3" type="ORF">GCM10023322_58390</name>
</gene>
<dbReference type="EMBL" id="BAABJQ010000021">
    <property type="protein sequence ID" value="GAA5194316.1"/>
    <property type="molecule type" value="Genomic_DNA"/>
</dbReference>